<evidence type="ECO:0000313" key="2">
    <source>
        <dbReference type="EMBL" id="KAL1130929.1"/>
    </source>
</evidence>
<feature type="region of interest" description="Disordered" evidence="1">
    <location>
        <begin position="100"/>
        <end position="165"/>
    </location>
</feature>
<sequence>MASKRRNMFHKNKTQETTENGGDPVPTPSMGSKRGRLLMRQHRVKKEIELSQAEGDGEPSVHRLVERQSSEPVHRLVERQCSEPAPNLLAVPQQHAYLIKQNSSPHLSQVNPPTTTSSSSTLSTSIPTVHIQAPSSDNSNPIPLTSMRQRIEELRRSTSTPQVSN</sequence>
<dbReference type="EMBL" id="JBFDAA010000007">
    <property type="protein sequence ID" value="KAL1130929.1"/>
    <property type="molecule type" value="Genomic_DNA"/>
</dbReference>
<feature type="region of interest" description="Disordered" evidence="1">
    <location>
        <begin position="49"/>
        <end position="72"/>
    </location>
</feature>
<keyword evidence="3" id="KW-1185">Reference proteome</keyword>
<evidence type="ECO:0000256" key="1">
    <source>
        <dbReference type="SAM" id="MobiDB-lite"/>
    </source>
</evidence>
<dbReference type="Proteomes" id="UP001558652">
    <property type="component" value="Unassembled WGS sequence"/>
</dbReference>
<feature type="compositionally biased region" description="Basic residues" evidence="1">
    <location>
        <begin position="1"/>
        <end position="12"/>
    </location>
</feature>
<organism evidence="2 3">
    <name type="scientific">Ranatra chinensis</name>
    <dbReference type="NCBI Taxonomy" id="642074"/>
    <lineage>
        <taxon>Eukaryota</taxon>
        <taxon>Metazoa</taxon>
        <taxon>Ecdysozoa</taxon>
        <taxon>Arthropoda</taxon>
        <taxon>Hexapoda</taxon>
        <taxon>Insecta</taxon>
        <taxon>Pterygota</taxon>
        <taxon>Neoptera</taxon>
        <taxon>Paraneoptera</taxon>
        <taxon>Hemiptera</taxon>
        <taxon>Heteroptera</taxon>
        <taxon>Panheteroptera</taxon>
        <taxon>Nepomorpha</taxon>
        <taxon>Nepidae</taxon>
        <taxon>Ranatrinae</taxon>
        <taxon>Ranatra</taxon>
    </lineage>
</organism>
<feature type="compositionally biased region" description="Low complexity" evidence="1">
    <location>
        <begin position="112"/>
        <end position="128"/>
    </location>
</feature>
<dbReference type="AlphaFoldDB" id="A0ABD0YIE3"/>
<accession>A0ABD0YIE3</accession>
<gene>
    <name evidence="2" type="ORF">AAG570_012170</name>
</gene>
<feature type="region of interest" description="Disordered" evidence="1">
    <location>
        <begin position="1"/>
        <end position="36"/>
    </location>
</feature>
<evidence type="ECO:0000313" key="3">
    <source>
        <dbReference type="Proteomes" id="UP001558652"/>
    </source>
</evidence>
<comment type="caution">
    <text evidence="2">The sequence shown here is derived from an EMBL/GenBank/DDBJ whole genome shotgun (WGS) entry which is preliminary data.</text>
</comment>
<feature type="compositionally biased region" description="Polar residues" evidence="1">
    <location>
        <begin position="100"/>
        <end position="111"/>
    </location>
</feature>
<proteinExistence type="predicted"/>
<reference evidence="2 3" key="1">
    <citation type="submission" date="2024-07" db="EMBL/GenBank/DDBJ databases">
        <title>Chromosome-level genome assembly of the water stick insect Ranatra chinensis (Heteroptera: Nepidae).</title>
        <authorList>
            <person name="Liu X."/>
        </authorList>
    </citation>
    <scope>NUCLEOTIDE SEQUENCE [LARGE SCALE GENOMIC DNA]</scope>
    <source>
        <strain evidence="2">Cailab_2021Rc</strain>
        <tissue evidence="2">Muscle</tissue>
    </source>
</reference>
<name>A0ABD0YIE3_9HEMI</name>
<feature type="compositionally biased region" description="Basic and acidic residues" evidence="1">
    <location>
        <begin position="59"/>
        <end position="72"/>
    </location>
</feature>
<feature type="compositionally biased region" description="Polar residues" evidence="1">
    <location>
        <begin position="133"/>
        <end position="148"/>
    </location>
</feature>
<protein>
    <submittedName>
        <fullName evidence="2">Uncharacterized protein</fullName>
    </submittedName>
</protein>